<reference evidence="2 3" key="1">
    <citation type="submission" date="2020-01" db="EMBL/GenBank/DDBJ databases">
        <title>Genome sequencing of strain KACC 21265.</title>
        <authorList>
            <person name="Heo J."/>
            <person name="Kim S.-J."/>
            <person name="Kim J.-S."/>
            <person name="Hong S.-B."/>
            <person name="Kwon S.-W."/>
        </authorList>
    </citation>
    <scope>NUCLEOTIDE SEQUENCE [LARGE SCALE GENOMIC DNA]</scope>
    <source>
        <strain evidence="2 3">KACC 21265</strain>
    </source>
</reference>
<organism evidence="2 3">
    <name type="scientific">Xylophilus rhododendri</name>
    <dbReference type="NCBI Taxonomy" id="2697032"/>
    <lineage>
        <taxon>Bacteria</taxon>
        <taxon>Pseudomonadati</taxon>
        <taxon>Pseudomonadota</taxon>
        <taxon>Betaproteobacteria</taxon>
        <taxon>Burkholderiales</taxon>
        <taxon>Xylophilus</taxon>
    </lineage>
</organism>
<evidence type="ECO:0000313" key="2">
    <source>
        <dbReference type="EMBL" id="QHJ00694.1"/>
    </source>
</evidence>
<dbReference type="EMBL" id="CP047650">
    <property type="protein sequence ID" value="QHJ00694.1"/>
    <property type="molecule type" value="Genomic_DNA"/>
</dbReference>
<dbReference type="Proteomes" id="UP000464787">
    <property type="component" value="Chromosome"/>
</dbReference>
<name>A0A857JBT9_9BURK</name>
<accession>A0A857JBT9</accession>
<dbReference type="RefSeq" id="WP_160554503.1">
    <property type="nucleotide sequence ID" value="NZ_CP047650.1"/>
</dbReference>
<dbReference type="KEGG" id="xyk:GT347_23555"/>
<feature type="compositionally biased region" description="Polar residues" evidence="1">
    <location>
        <begin position="102"/>
        <end position="111"/>
    </location>
</feature>
<gene>
    <name evidence="2" type="ORF">GT347_23555</name>
</gene>
<evidence type="ECO:0000313" key="3">
    <source>
        <dbReference type="Proteomes" id="UP000464787"/>
    </source>
</evidence>
<evidence type="ECO:0000256" key="1">
    <source>
        <dbReference type="SAM" id="MobiDB-lite"/>
    </source>
</evidence>
<dbReference type="AlphaFoldDB" id="A0A857JBT9"/>
<proteinExistence type="predicted"/>
<sequence length="111" mass="12356">MNAFDQLLSQLAVSMRSDSPTTAAMEVAFEAKSTLDKEFGAGNRRSLSMTRLMLRLNQPLERRKRVDTIYRIAELLQATSNDIRRSEGKPASARGVEFFDSLPNTDSTEGA</sequence>
<protein>
    <submittedName>
        <fullName evidence="2">Uncharacterized protein</fullName>
    </submittedName>
</protein>
<feature type="region of interest" description="Disordered" evidence="1">
    <location>
        <begin position="81"/>
        <end position="111"/>
    </location>
</feature>
<keyword evidence="3" id="KW-1185">Reference proteome</keyword>